<protein>
    <recommendedName>
        <fullName evidence="6">G-protein coupled receptors family 1 profile domain-containing protein</fullName>
    </recommendedName>
</protein>
<dbReference type="GO" id="GO:0016020">
    <property type="term" value="C:membrane"/>
    <property type="evidence" value="ECO:0007669"/>
    <property type="project" value="UniProtKB-SubCell"/>
</dbReference>
<organism evidence="7 8">
    <name type="scientific">Diploscapter pachys</name>
    <dbReference type="NCBI Taxonomy" id="2018661"/>
    <lineage>
        <taxon>Eukaryota</taxon>
        <taxon>Metazoa</taxon>
        <taxon>Ecdysozoa</taxon>
        <taxon>Nematoda</taxon>
        <taxon>Chromadorea</taxon>
        <taxon>Rhabditida</taxon>
        <taxon>Rhabditina</taxon>
        <taxon>Rhabditomorpha</taxon>
        <taxon>Rhabditoidea</taxon>
        <taxon>Rhabditidae</taxon>
        <taxon>Diploscapter</taxon>
    </lineage>
</organism>
<dbReference type="EMBL" id="LIAE01007462">
    <property type="protein sequence ID" value="PAV79186.1"/>
    <property type="molecule type" value="Genomic_DNA"/>
</dbReference>
<dbReference type="PRINTS" id="PR00237">
    <property type="entry name" value="GPCRRHODOPSN"/>
</dbReference>
<accession>A0A2A2KYU8</accession>
<gene>
    <name evidence="7" type="ORF">WR25_24190</name>
</gene>
<evidence type="ECO:0000256" key="4">
    <source>
        <dbReference type="ARBA" id="ARBA00023136"/>
    </source>
</evidence>
<dbReference type="PANTHER" id="PTHR47760">
    <property type="entry name" value="G-PROTEIN COUPLED RECEPTOR B0563.6-LIKE PROTEIN-RELATED"/>
    <property type="match status" value="1"/>
</dbReference>
<dbReference type="OrthoDB" id="10033446at2759"/>
<evidence type="ECO:0000256" key="2">
    <source>
        <dbReference type="ARBA" id="ARBA00022692"/>
    </source>
</evidence>
<evidence type="ECO:0000256" key="5">
    <source>
        <dbReference type="SAM" id="Phobius"/>
    </source>
</evidence>
<comment type="caution">
    <text evidence="7">The sequence shown here is derived from an EMBL/GenBank/DDBJ whole genome shotgun (WGS) entry which is preliminary data.</text>
</comment>
<evidence type="ECO:0000256" key="3">
    <source>
        <dbReference type="ARBA" id="ARBA00022989"/>
    </source>
</evidence>
<evidence type="ECO:0000256" key="1">
    <source>
        <dbReference type="ARBA" id="ARBA00004370"/>
    </source>
</evidence>
<feature type="transmembrane region" description="Helical" evidence="5">
    <location>
        <begin position="112"/>
        <end position="135"/>
    </location>
</feature>
<comment type="subcellular location">
    <subcellularLocation>
        <location evidence="1">Membrane</location>
    </subcellularLocation>
</comment>
<feature type="transmembrane region" description="Helical" evidence="5">
    <location>
        <begin position="156"/>
        <end position="177"/>
    </location>
</feature>
<evidence type="ECO:0000313" key="8">
    <source>
        <dbReference type="Proteomes" id="UP000218231"/>
    </source>
</evidence>
<dbReference type="STRING" id="2018661.A0A2A2KYU8"/>
<dbReference type="AlphaFoldDB" id="A0A2A2KYU8"/>
<dbReference type="PROSITE" id="PS50262">
    <property type="entry name" value="G_PROTEIN_RECEP_F1_2"/>
    <property type="match status" value="1"/>
</dbReference>
<proteinExistence type="predicted"/>
<sequence length="213" mass="23956">MPSNHQLCLLIRYGNSTEDFFDALYDGVQHPSVSNINRISYAYIAPVIIAFGIVGDFLTVITLTHPLLRNYSIIYTYLSLLAMTDLLTQLSVIPMILWLLDIRGCSSAASFFYSHIGFPLANALMGSSVWIVVFLTLSQYMAVCRPFAYGLRSRKVCFILFVAAYLFNFAIYAPWAIKKEYYDLWELVPKCVATLCVIPPSPSGSLSTKRFAN</sequence>
<feature type="transmembrane region" description="Helical" evidence="5">
    <location>
        <begin position="41"/>
        <end position="63"/>
    </location>
</feature>
<dbReference type="Gene3D" id="1.20.1070.10">
    <property type="entry name" value="Rhodopsin 7-helix transmembrane proteins"/>
    <property type="match status" value="1"/>
</dbReference>
<feature type="transmembrane region" description="Helical" evidence="5">
    <location>
        <begin position="75"/>
        <end position="100"/>
    </location>
</feature>
<feature type="domain" description="G-protein coupled receptors family 1 profile" evidence="6">
    <location>
        <begin position="55"/>
        <end position="213"/>
    </location>
</feature>
<dbReference type="SUPFAM" id="SSF81321">
    <property type="entry name" value="Family A G protein-coupled receptor-like"/>
    <property type="match status" value="1"/>
</dbReference>
<keyword evidence="8" id="KW-1185">Reference proteome</keyword>
<keyword evidence="2 5" id="KW-0812">Transmembrane</keyword>
<dbReference type="PANTHER" id="PTHR47760:SF1">
    <property type="entry name" value="G-PROTEIN COUPLED RECEPTORS FAMILY 1 PROFILE DOMAIN-CONTAINING PROTEIN"/>
    <property type="match status" value="1"/>
</dbReference>
<dbReference type="InterPro" id="IPR053093">
    <property type="entry name" value="GPCR-like"/>
</dbReference>
<name>A0A2A2KYU8_9BILA</name>
<evidence type="ECO:0000259" key="6">
    <source>
        <dbReference type="PROSITE" id="PS50262"/>
    </source>
</evidence>
<dbReference type="GO" id="GO:0004930">
    <property type="term" value="F:G protein-coupled receptor activity"/>
    <property type="evidence" value="ECO:0007669"/>
    <property type="project" value="InterPro"/>
</dbReference>
<keyword evidence="3 5" id="KW-1133">Transmembrane helix</keyword>
<reference evidence="7 8" key="1">
    <citation type="journal article" date="2017" name="Curr. Biol.">
        <title>Genome architecture and evolution of a unichromosomal asexual nematode.</title>
        <authorList>
            <person name="Fradin H."/>
            <person name="Zegar C."/>
            <person name="Gutwein M."/>
            <person name="Lucas J."/>
            <person name="Kovtun M."/>
            <person name="Corcoran D."/>
            <person name="Baugh L.R."/>
            <person name="Kiontke K."/>
            <person name="Gunsalus K."/>
            <person name="Fitch D.H."/>
            <person name="Piano F."/>
        </authorList>
    </citation>
    <scope>NUCLEOTIDE SEQUENCE [LARGE SCALE GENOMIC DNA]</scope>
    <source>
        <strain evidence="7">PF1309</strain>
    </source>
</reference>
<keyword evidence="4 5" id="KW-0472">Membrane</keyword>
<evidence type="ECO:0000313" key="7">
    <source>
        <dbReference type="EMBL" id="PAV79186.1"/>
    </source>
</evidence>
<dbReference type="InterPro" id="IPR017452">
    <property type="entry name" value="GPCR_Rhodpsn_7TM"/>
</dbReference>
<dbReference type="Proteomes" id="UP000218231">
    <property type="component" value="Unassembled WGS sequence"/>
</dbReference>
<dbReference type="InterPro" id="IPR000276">
    <property type="entry name" value="GPCR_Rhodpsn"/>
</dbReference>